<comment type="caution">
    <text evidence="1">The sequence shown here is derived from an EMBL/GenBank/DDBJ whole genome shotgun (WGS) entry which is preliminary data.</text>
</comment>
<name>A0A940DLL9_9BACT</name>
<dbReference type="AlphaFoldDB" id="A0A940DLL9"/>
<dbReference type="EMBL" id="JADIMV010000159">
    <property type="protein sequence ID" value="MBO8440800.1"/>
    <property type="molecule type" value="Genomic_DNA"/>
</dbReference>
<evidence type="ECO:0000313" key="1">
    <source>
        <dbReference type="EMBL" id="MBO8440800.1"/>
    </source>
</evidence>
<proteinExistence type="predicted"/>
<protein>
    <submittedName>
        <fullName evidence="1">Uncharacterized protein</fullName>
    </submittedName>
</protein>
<evidence type="ECO:0000313" key="2">
    <source>
        <dbReference type="Proteomes" id="UP000712007"/>
    </source>
</evidence>
<accession>A0A940DLL9</accession>
<organism evidence="1 2">
    <name type="scientific">Candidatus Aphodosoma intestinipullorum</name>
    <dbReference type="NCBI Taxonomy" id="2840674"/>
    <lineage>
        <taxon>Bacteria</taxon>
        <taxon>Pseudomonadati</taxon>
        <taxon>Bacteroidota</taxon>
        <taxon>Bacteroidia</taxon>
        <taxon>Bacteroidales</taxon>
        <taxon>Candidatus Aphodosoma</taxon>
    </lineage>
</organism>
<reference evidence="1" key="1">
    <citation type="submission" date="2020-10" db="EMBL/GenBank/DDBJ databases">
        <authorList>
            <person name="Gilroy R."/>
        </authorList>
    </citation>
    <scope>NUCLEOTIDE SEQUENCE</scope>
    <source>
        <strain evidence="1">3924</strain>
    </source>
</reference>
<dbReference type="Proteomes" id="UP000712007">
    <property type="component" value="Unassembled WGS sequence"/>
</dbReference>
<sequence length="56" mass="5637">MSGFTRRPDPVIRRVGLVFVVGLPGLAGGDAPCSVGGLASVAGQTRGVPAIGKRMM</sequence>
<reference evidence="1" key="2">
    <citation type="journal article" date="2021" name="PeerJ">
        <title>Extensive microbial diversity within the chicken gut microbiome revealed by metagenomics and culture.</title>
        <authorList>
            <person name="Gilroy R."/>
            <person name="Ravi A."/>
            <person name="Getino M."/>
            <person name="Pursley I."/>
            <person name="Horton D.L."/>
            <person name="Alikhan N.F."/>
            <person name="Baker D."/>
            <person name="Gharbi K."/>
            <person name="Hall N."/>
            <person name="Watson M."/>
            <person name="Adriaenssens E.M."/>
            <person name="Foster-Nyarko E."/>
            <person name="Jarju S."/>
            <person name="Secka A."/>
            <person name="Antonio M."/>
            <person name="Oren A."/>
            <person name="Chaudhuri R.R."/>
            <person name="La Ragione R."/>
            <person name="Hildebrand F."/>
            <person name="Pallen M.J."/>
        </authorList>
    </citation>
    <scope>NUCLEOTIDE SEQUENCE</scope>
    <source>
        <strain evidence="1">3924</strain>
    </source>
</reference>
<gene>
    <name evidence="1" type="ORF">IAC51_09160</name>
</gene>